<name>A0A5S9F6Q3_UABAM</name>
<gene>
    <name evidence="2" type="ORF">UABAM_06353</name>
</gene>
<proteinExistence type="predicted"/>
<dbReference type="PANTHER" id="PTHR43245">
    <property type="entry name" value="BIFUNCTIONAL POLYMYXIN RESISTANCE PROTEIN ARNA"/>
    <property type="match status" value="1"/>
</dbReference>
<dbReference type="AlphaFoldDB" id="A0A5S9F6Q3"/>
<dbReference type="InterPro" id="IPR050177">
    <property type="entry name" value="Lipid_A_modif_metabolic_enz"/>
</dbReference>
<organism evidence="2 3">
    <name type="scientific">Uabimicrobium amorphum</name>
    <dbReference type="NCBI Taxonomy" id="2596890"/>
    <lineage>
        <taxon>Bacteria</taxon>
        <taxon>Pseudomonadati</taxon>
        <taxon>Planctomycetota</taxon>
        <taxon>Candidatus Uabimicrobiia</taxon>
        <taxon>Candidatus Uabimicrobiales</taxon>
        <taxon>Candidatus Uabimicrobiaceae</taxon>
        <taxon>Candidatus Uabimicrobium</taxon>
    </lineage>
</organism>
<dbReference type="Gene3D" id="3.40.50.720">
    <property type="entry name" value="NAD(P)-binding Rossmann-like Domain"/>
    <property type="match status" value="1"/>
</dbReference>
<evidence type="ECO:0000313" key="3">
    <source>
        <dbReference type="Proteomes" id="UP000326354"/>
    </source>
</evidence>
<accession>A0A5S9F6Q3</accession>
<dbReference type="Proteomes" id="UP000326354">
    <property type="component" value="Chromosome"/>
</dbReference>
<dbReference type="InterPro" id="IPR036291">
    <property type="entry name" value="NAD(P)-bd_dom_sf"/>
</dbReference>
<dbReference type="Pfam" id="PF01370">
    <property type="entry name" value="Epimerase"/>
    <property type="match status" value="1"/>
</dbReference>
<keyword evidence="3" id="KW-1185">Reference proteome</keyword>
<dbReference type="InterPro" id="IPR001509">
    <property type="entry name" value="Epimerase_deHydtase"/>
</dbReference>
<protein>
    <submittedName>
        <fullName evidence="2">Vitamin K epoxide reductase</fullName>
    </submittedName>
</protein>
<reference evidence="2 3" key="1">
    <citation type="submission" date="2019-08" db="EMBL/GenBank/DDBJ databases">
        <title>Complete genome sequence of Candidatus Uab amorphum.</title>
        <authorList>
            <person name="Shiratori T."/>
            <person name="Suzuki S."/>
            <person name="Kakizawa Y."/>
            <person name="Ishida K."/>
        </authorList>
    </citation>
    <scope>NUCLEOTIDE SEQUENCE [LARGE SCALE GENOMIC DNA]</scope>
    <source>
        <strain evidence="2 3">SRT547</strain>
    </source>
</reference>
<evidence type="ECO:0000313" key="2">
    <source>
        <dbReference type="EMBL" id="BBM87938.1"/>
    </source>
</evidence>
<feature type="domain" description="NAD-dependent epimerase/dehydratase" evidence="1">
    <location>
        <begin position="2"/>
        <end position="223"/>
    </location>
</feature>
<dbReference type="SUPFAM" id="SSF51735">
    <property type="entry name" value="NAD(P)-binding Rossmann-fold domains"/>
    <property type="match status" value="1"/>
</dbReference>
<dbReference type="EMBL" id="AP019860">
    <property type="protein sequence ID" value="BBM87938.1"/>
    <property type="molecule type" value="Genomic_DNA"/>
</dbReference>
<sequence>MIVGGEGFIGRQLRKYLFHKYRVISIDKKQPHCLHEDEVCLQVDMETDRDITTFWQNLPCEASQIKAVVFLAAYYDFANTANEHYIKLQRGLELFVDLFAKHTSPQSVFVYSSSMAALAPTSPDKAITEISPQLGLWHYPKSKIVAENFLQKQKLKQTVVILVLAGVYSNYCELVPLYQTIELVRSRSPEKFFYPGRSDRGITYVHVEEVCDAIEKCFAVGQQKQTQRFLIGQNAPLHYREIHRRAASCHYGKSIALLRVPKILAYIGAYILQKMSRKRRFIQPWMIRFAGEHFYLDTSHAKKSLGWSSRRFIGQDLDIILQNMQNFSDKWYAKNEQRPW</sequence>
<evidence type="ECO:0000259" key="1">
    <source>
        <dbReference type="Pfam" id="PF01370"/>
    </source>
</evidence>
<dbReference type="KEGG" id="uam:UABAM_06353"/>